<evidence type="ECO:0000256" key="14">
    <source>
        <dbReference type="ARBA" id="ARBA00023235"/>
    </source>
</evidence>
<keyword evidence="11" id="KW-0408">Iron</keyword>
<dbReference type="InterPro" id="IPR006555">
    <property type="entry name" value="ATP-dep_Helicase_C"/>
</dbReference>
<dbReference type="SMART" id="SM00491">
    <property type="entry name" value="HELICc2"/>
    <property type="match status" value="1"/>
</dbReference>
<dbReference type="GO" id="GO:1990918">
    <property type="term" value="P:double-strand break repair involved in meiotic recombination"/>
    <property type="evidence" value="ECO:0007669"/>
    <property type="project" value="TreeGrafter"/>
</dbReference>
<evidence type="ECO:0000256" key="8">
    <source>
        <dbReference type="ARBA" id="ARBA00022801"/>
    </source>
</evidence>
<protein>
    <recommendedName>
        <fullName evidence="16">DNA 5'-3' helicase FANCJ</fullName>
    </recommendedName>
</protein>
<dbReference type="CDD" id="cd18788">
    <property type="entry name" value="SF2_C_XPD"/>
    <property type="match status" value="1"/>
</dbReference>
<evidence type="ECO:0000256" key="10">
    <source>
        <dbReference type="ARBA" id="ARBA00022840"/>
    </source>
</evidence>
<evidence type="ECO:0000256" key="17">
    <source>
        <dbReference type="SAM" id="MobiDB-lite"/>
    </source>
</evidence>
<evidence type="ECO:0000256" key="3">
    <source>
        <dbReference type="ARBA" id="ARBA00008792"/>
    </source>
</evidence>
<evidence type="ECO:0000256" key="16">
    <source>
        <dbReference type="ARBA" id="ARBA00082714"/>
    </source>
</evidence>
<evidence type="ECO:0000256" key="1">
    <source>
        <dbReference type="ARBA" id="ARBA00001966"/>
    </source>
</evidence>
<keyword evidence="6" id="KW-0547">Nucleotide-binding</keyword>
<evidence type="ECO:0000256" key="7">
    <source>
        <dbReference type="ARBA" id="ARBA00022763"/>
    </source>
</evidence>
<keyword evidence="20" id="KW-1185">Reference proteome</keyword>
<reference evidence="19" key="2">
    <citation type="submission" date="2021-02" db="EMBL/GenBank/DDBJ databases">
        <authorList>
            <person name="Kimball J.A."/>
            <person name="Haas M.W."/>
            <person name="Macchietto M."/>
            <person name="Kono T."/>
            <person name="Duquette J."/>
            <person name="Shao M."/>
        </authorList>
    </citation>
    <scope>NUCLEOTIDE SEQUENCE</scope>
    <source>
        <tissue evidence="19">Fresh leaf tissue</tissue>
    </source>
</reference>
<dbReference type="EMBL" id="JAAALK010000289">
    <property type="protein sequence ID" value="KAG8050355.1"/>
    <property type="molecule type" value="Genomic_DNA"/>
</dbReference>
<comment type="similarity">
    <text evidence="3">Belongs to the DEAD box helicase family. DEAH subfamily.</text>
</comment>
<feature type="region of interest" description="Disordered" evidence="17">
    <location>
        <begin position="492"/>
        <end position="512"/>
    </location>
</feature>
<dbReference type="FunFam" id="3.40.50.300:FF:000731">
    <property type="entry name" value="Fanconi anemia group J protein homolog"/>
    <property type="match status" value="1"/>
</dbReference>
<evidence type="ECO:0000259" key="18">
    <source>
        <dbReference type="SMART" id="SM00491"/>
    </source>
</evidence>
<dbReference type="GO" id="GO:0003678">
    <property type="term" value="F:DNA helicase activity"/>
    <property type="evidence" value="ECO:0007669"/>
    <property type="project" value="TreeGrafter"/>
</dbReference>
<keyword evidence="8" id="KW-0378">Hydrolase</keyword>
<dbReference type="GO" id="GO:0046872">
    <property type="term" value="F:metal ion binding"/>
    <property type="evidence" value="ECO:0007669"/>
    <property type="project" value="UniProtKB-KW"/>
</dbReference>
<keyword evidence="13" id="KW-0234">DNA repair</keyword>
<keyword evidence="10" id="KW-0067">ATP-binding</keyword>
<comment type="caution">
    <text evidence="19">The sequence shown here is derived from an EMBL/GenBank/DDBJ whole genome shotgun (WGS) entry which is preliminary data.</text>
</comment>
<evidence type="ECO:0000256" key="2">
    <source>
        <dbReference type="ARBA" id="ARBA00004123"/>
    </source>
</evidence>
<keyword evidence="7" id="KW-0227">DNA damage</keyword>
<dbReference type="GO" id="GO:0003676">
    <property type="term" value="F:nucleic acid binding"/>
    <property type="evidence" value="ECO:0007669"/>
    <property type="project" value="InterPro"/>
</dbReference>
<reference evidence="19" key="1">
    <citation type="journal article" date="2021" name="bioRxiv">
        <title>Whole Genome Assembly and Annotation of Northern Wild Rice, Zizania palustris L., Supports a Whole Genome Duplication in the Zizania Genus.</title>
        <authorList>
            <person name="Haas M."/>
            <person name="Kono T."/>
            <person name="Macchietto M."/>
            <person name="Millas R."/>
            <person name="McGilp L."/>
            <person name="Shao M."/>
            <person name="Duquette J."/>
            <person name="Hirsch C.N."/>
            <person name="Kimball J."/>
        </authorList>
    </citation>
    <scope>NUCLEOTIDE SEQUENCE</scope>
    <source>
        <tissue evidence="19">Fresh leaf tissue</tissue>
    </source>
</reference>
<name>A0A8J5V3R2_ZIZPA</name>
<organism evidence="19 20">
    <name type="scientific">Zizania palustris</name>
    <name type="common">Northern wild rice</name>
    <dbReference type="NCBI Taxonomy" id="103762"/>
    <lineage>
        <taxon>Eukaryota</taxon>
        <taxon>Viridiplantae</taxon>
        <taxon>Streptophyta</taxon>
        <taxon>Embryophyta</taxon>
        <taxon>Tracheophyta</taxon>
        <taxon>Spermatophyta</taxon>
        <taxon>Magnoliopsida</taxon>
        <taxon>Liliopsida</taxon>
        <taxon>Poales</taxon>
        <taxon>Poaceae</taxon>
        <taxon>BOP clade</taxon>
        <taxon>Oryzoideae</taxon>
        <taxon>Oryzeae</taxon>
        <taxon>Zizaniinae</taxon>
        <taxon>Zizania</taxon>
    </lineage>
</organism>
<evidence type="ECO:0000256" key="5">
    <source>
        <dbReference type="ARBA" id="ARBA00022723"/>
    </source>
</evidence>
<dbReference type="Pfam" id="PF13307">
    <property type="entry name" value="Helicase_C_2"/>
    <property type="match status" value="1"/>
</dbReference>
<dbReference type="InterPro" id="IPR045028">
    <property type="entry name" value="DinG/Rad3-like"/>
</dbReference>
<keyword evidence="15" id="KW-0539">Nucleus</keyword>
<keyword evidence="9" id="KW-0347">Helicase</keyword>
<keyword evidence="12" id="KW-0411">Iron-sulfur</keyword>
<dbReference type="GO" id="GO:0005524">
    <property type="term" value="F:ATP binding"/>
    <property type="evidence" value="ECO:0007669"/>
    <property type="project" value="UniProtKB-KW"/>
</dbReference>
<feature type="region of interest" description="Disordered" evidence="17">
    <location>
        <begin position="829"/>
        <end position="852"/>
    </location>
</feature>
<dbReference type="Proteomes" id="UP000729402">
    <property type="component" value="Unassembled WGS sequence"/>
</dbReference>
<dbReference type="PANTHER" id="PTHR11472:SF47">
    <property type="entry name" value="FANCONI ANEMIA GROUP J PROTEIN"/>
    <property type="match status" value="1"/>
</dbReference>
<dbReference type="OrthoDB" id="19182at2759"/>
<evidence type="ECO:0000256" key="4">
    <source>
        <dbReference type="ARBA" id="ARBA00022485"/>
    </source>
</evidence>
<accession>A0A8J5V3R2</accession>
<dbReference type="GO" id="GO:0016818">
    <property type="term" value="F:hydrolase activity, acting on acid anhydrides, in phosphorus-containing anhydrides"/>
    <property type="evidence" value="ECO:0007669"/>
    <property type="project" value="InterPro"/>
</dbReference>
<evidence type="ECO:0000313" key="19">
    <source>
        <dbReference type="EMBL" id="KAG8050355.1"/>
    </source>
</evidence>
<proteinExistence type="inferred from homology"/>
<evidence type="ECO:0000256" key="12">
    <source>
        <dbReference type="ARBA" id="ARBA00023014"/>
    </source>
</evidence>
<keyword evidence="4" id="KW-0004">4Fe-4S</keyword>
<evidence type="ECO:0000256" key="13">
    <source>
        <dbReference type="ARBA" id="ARBA00023204"/>
    </source>
</evidence>
<dbReference type="AlphaFoldDB" id="A0A8J5V3R2"/>
<evidence type="ECO:0000256" key="9">
    <source>
        <dbReference type="ARBA" id="ARBA00022806"/>
    </source>
</evidence>
<comment type="subcellular location">
    <subcellularLocation>
        <location evidence="2">Nucleus</location>
    </subcellularLocation>
</comment>
<keyword evidence="14" id="KW-0413">Isomerase</keyword>
<gene>
    <name evidence="19" type="ORF">GUJ93_ZPchr0009g507</name>
</gene>
<evidence type="ECO:0000256" key="15">
    <source>
        <dbReference type="ARBA" id="ARBA00023242"/>
    </source>
</evidence>
<evidence type="ECO:0000256" key="6">
    <source>
        <dbReference type="ARBA" id="ARBA00022741"/>
    </source>
</evidence>
<dbReference type="PANTHER" id="PTHR11472">
    <property type="entry name" value="DNA REPAIR DEAD HELICASE RAD3/XP-D SUBFAMILY MEMBER"/>
    <property type="match status" value="1"/>
</dbReference>
<feature type="compositionally biased region" description="Polar residues" evidence="17">
    <location>
        <begin position="502"/>
        <end position="512"/>
    </location>
</feature>
<dbReference type="GO" id="GO:0005634">
    <property type="term" value="C:nucleus"/>
    <property type="evidence" value="ECO:0007669"/>
    <property type="project" value="UniProtKB-SubCell"/>
</dbReference>
<dbReference type="GO" id="GO:0051539">
    <property type="term" value="F:4 iron, 4 sulfur cluster binding"/>
    <property type="evidence" value="ECO:0007669"/>
    <property type="project" value="UniProtKB-KW"/>
</dbReference>
<keyword evidence="5" id="KW-0479">Metal-binding</keyword>
<comment type="cofactor">
    <cofactor evidence="1">
        <name>[4Fe-4S] cluster</name>
        <dbReference type="ChEBI" id="CHEBI:49883"/>
    </cofactor>
</comment>
<dbReference type="GO" id="GO:0006289">
    <property type="term" value="P:nucleotide-excision repair"/>
    <property type="evidence" value="ECO:0007669"/>
    <property type="project" value="TreeGrafter"/>
</dbReference>
<evidence type="ECO:0000256" key="11">
    <source>
        <dbReference type="ARBA" id="ARBA00023004"/>
    </source>
</evidence>
<sequence>MPLLKFSKTACFSFPPQRYNMQLVLTTYPHSTLSPMGSFASELGVHFEACMEAPHVINVDSQVFATLLSSGPTGRRLNASYQNANELSFQDELGATLEQICRIVPGGALVFFPSYKLLEKLQNRWCQTGQWARLEAQKHLFVEPRGSTEEFEPVLKGYYNAILGKAPLKKGRGGAKQIVKNRVAKNSSHDSAKGGAAFLAVCRGKVSEGIDFSDDKARVVVIVGIPFPNINDVQVKLKKRYNDSYKSSKDLLSGSEWYCHQAFRALNQAAGRCIRHKFDYGGIILIDERYREERNLVYISKWLRNSIRNCGTFQETMDGLERFFKNAEEQMKVKAQGLSPKDRLDACVLPSHGDKRKLPWPEPNFSNQTILQNNKDVKAGHHSGKASNIDGAAVDHIKSSDTSSEACDISSRCSGLARKQSPPLPKKIPTTCQLPLPYKVQYNLEGGVNNGATNYEVNIDVVDLEECDTEPRYAKLTIFNPSEHITEKSTIVEETSAEVPISSPSNRSGGNTSIVMNNEGDQILDLPISLSAANRNISCGSTSASTPEKSGTRGHLENESWINRSVNSHCQKRRKLSSPMSCCTYTEHSDSPSRSFFHAGCDVSMMPEDLKTDGTCCKSAKVSKCGNVKVERNQKLVELPSREPKPEKLYICCARCKTALGLHEDGFLVSCLSSVSSKLYLSYLWRHGPSAEILPGEDFSASPPIEIEVMVCNTSSLNAMIVGNFRNEGSAHSSGFWSVKDGCVYKPVTCHFCSSKNACDATLGVQVLATDSSNKQFSDKVILINDRLYVKNAASEDQVVGTPTNTVKPISSPPVIDLQSFAYKPLKKDRVPMNNPRRSKLMLPTAKPRSDA</sequence>
<evidence type="ECO:0000313" key="20">
    <source>
        <dbReference type="Proteomes" id="UP000729402"/>
    </source>
</evidence>
<feature type="domain" description="ATP-dependent helicase C-terminal" evidence="18">
    <location>
        <begin position="115"/>
        <end position="292"/>
    </location>
</feature>